<dbReference type="InterPro" id="IPR003848">
    <property type="entry name" value="DUF218"/>
</dbReference>
<feature type="transmembrane region" description="Helical" evidence="1">
    <location>
        <begin position="12"/>
        <end position="34"/>
    </location>
</feature>
<dbReference type="AlphaFoldDB" id="A0A6V8LWM3"/>
<reference evidence="3 4" key="2">
    <citation type="submission" date="2020-05" db="EMBL/GenBank/DDBJ databases">
        <title>Draft genome sequence of Desulfovibrio sp. strainFSS-1.</title>
        <authorList>
            <person name="Shimoshige H."/>
            <person name="Kobayashi H."/>
            <person name="Maekawa T."/>
        </authorList>
    </citation>
    <scope>NUCLEOTIDE SEQUENCE [LARGE SCALE GENOMIC DNA]</scope>
    <source>
        <strain evidence="3 4">SIID29052-01</strain>
    </source>
</reference>
<keyword evidence="1" id="KW-0812">Transmembrane</keyword>
<gene>
    <name evidence="3" type="ORF">NNJEOMEG_02839</name>
</gene>
<protein>
    <recommendedName>
        <fullName evidence="2">DUF218 domain-containing protein</fullName>
    </recommendedName>
</protein>
<name>A0A6V8LWM3_9BACT</name>
<sequence length="213" mass="23366">MKPGVKALFHVAEHLLLAGAVIFLGLLVTAGFWLQASDPPATCDALVVLCGNFSRPAYAAELHQLGLAKKVYVGRAYRSRGERLLDESHVPYPRQEETFRALLRKKGVPAEAIEYYGDELLSTAQEAEALAAHLGPGPGSIMVVTSPYHTRRAGMIFRDALPGWDVRVVGAPTERLQPAWWSDQESARMVLLELPKILFYKLGGRFRSGAARG</sequence>
<dbReference type="RefSeq" id="WP_173085602.1">
    <property type="nucleotide sequence ID" value="NZ_BLTE01000013.1"/>
</dbReference>
<dbReference type="Pfam" id="PF02698">
    <property type="entry name" value="DUF218"/>
    <property type="match status" value="1"/>
</dbReference>
<accession>A0A6V8LWM3</accession>
<reference evidence="3 4" key="1">
    <citation type="submission" date="2020-04" db="EMBL/GenBank/DDBJ databases">
        <authorList>
            <consortium name="Desulfovibrio sp. FSS-1 genome sequencing consortium"/>
            <person name="Shimoshige H."/>
            <person name="Kobayashi H."/>
            <person name="Maekawa T."/>
        </authorList>
    </citation>
    <scope>NUCLEOTIDE SEQUENCE [LARGE SCALE GENOMIC DNA]</scope>
    <source>
        <strain evidence="3 4">SIID29052-01</strain>
    </source>
</reference>
<organism evidence="3 4">
    <name type="scientific">Fundidesulfovibrio magnetotacticus</name>
    <dbReference type="NCBI Taxonomy" id="2730080"/>
    <lineage>
        <taxon>Bacteria</taxon>
        <taxon>Pseudomonadati</taxon>
        <taxon>Thermodesulfobacteriota</taxon>
        <taxon>Desulfovibrionia</taxon>
        <taxon>Desulfovibrionales</taxon>
        <taxon>Desulfovibrionaceae</taxon>
        <taxon>Fundidesulfovibrio</taxon>
    </lineage>
</organism>
<evidence type="ECO:0000313" key="4">
    <source>
        <dbReference type="Proteomes" id="UP000494245"/>
    </source>
</evidence>
<dbReference type="Gene3D" id="3.40.50.620">
    <property type="entry name" value="HUPs"/>
    <property type="match status" value="1"/>
</dbReference>
<evidence type="ECO:0000256" key="1">
    <source>
        <dbReference type="SAM" id="Phobius"/>
    </source>
</evidence>
<evidence type="ECO:0000259" key="2">
    <source>
        <dbReference type="Pfam" id="PF02698"/>
    </source>
</evidence>
<feature type="domain" description="DUF218" evidence="2">
    <location>
        <begin position="44"/>
        <end position="179"/>
    </location>
</feature>
<dbReference type="CDD" id="cd06259">
    <property type="entry name" value="YdcF-like"/>
    <property type="match status" value="1"/>
</dbReference>
<evidence type="ECO:0000313" key="3">
    <source>
        <dbReference type="EMBL" id="GFK94991.1"/>
    </source>
</evidence>
<dbReference type="InterPro" id="IPR014729">
    <property type="entry name" value="Rossmann-like_a/b/a_fold"/>
</dbReference>
<keyword evidence="4" id="KW-1185">Reference proteome</keyword>
<keyword evidence="1" id="KW-1133">Transmembrane helix</keyword>
<dbReference type="Proteomes" id="UP000494245">
    <property type="component" value="Unassembled WGS sequence"/>
</dbReference>
<comment type="caution">
    <text evidence="3">The sequence shown here is derived from an EMBL/GenBank/DDBJ whole genome shotgun (WGS) entry which is preliminary data.</text>
</comment>
<keyword evidence="1" id="KW-0472">Membrane</keyword>
<proteinExistence type="predicted"/>
<dbReference type="EMBL" id="BLTE01000013">
    <property type="protein sequence ID" value="GFK94991.1"/>
    <property type="molecule type" value="Genomic_DNA"/>
</dbReference>